<gene>
    <name evidence="1" type="ORF">QRT05_01575</name>
</gene>
<sequence>MWTDPLPHLLAALDELAEARRLLADAGSVPWAGPLAAPYRAGVDASSALVARVHRGTDELVVLVGCRP</sequence>
<keyword evidence="2" id="KW-1185">Reference proteome</keyword>
<proteinExistence type="predicted"/>
<dbReference type="EMBL" id="JAUCGR010000001">
    <property type="protein sequence ID" value="MDM7830010.1"/>
    <property type="molecule type" value="Genomic_DNA"/>
</dbReference>
<protein>
    <submittedName>
        <fullName evidence="1">Uncharacterized protein</fullName>
    </submittedName>
</protein>
<accession>A0ABT7S317</accession>
<dbReference type="RefSeq" id="WP_289444586.1">
    <property type="nucleotide sequence ID" value="NZ_JAUCGR010000001.1"/>
</dbReference>
<organism evidence="1 2">
    <name type="scientific">Cellulomonas edaphi</name>
    <dbReference type="NCBI Taxonomy" id="3053468"/>
    <lineage>
        <taxon>Bacteria</taxon>
        <taxon>Bacillati</taxon>
        <taxon>Actinomycetota</taxon>
        <taxon>Actinomycetes</taxon>
        <taxon>Micrococcales</taxon>
        <taxon>Cellulomonadaceae</taxon>
        <taxon>Cellulomonas</taxon>
    </lineage>
</organism>
<name>A0ABT7S317_9CELL</name>
<reference evidence="1 2" key="1">
    <citation type="submission" date="2023-06" db="EMBL/GenBank/DDBJ databases">
        <title>Cellulomonas sp. MW9 Whole genome sequence.</title>
        <authorList>
            <person name="Park S."/>
        </authorList>
    </citation>
    <scope>NUCLEOTIDE SEQUENCE [LARGE SCALE GENOMIC DNA]</scope>
    <source>
        <strain evidence="1 2">MW9</strain>
    </source>
</reference>
<evidence type="ECO:0000313" key="2">
    <source>
        <dbReference type="Proteomes" id="UP001321453"/>
    </source>
</evidence>
<dbReference type="Proteomes" id="UP001321453">
    <property type="component" value="Unassembled WGS sequence"/>
</dbReference>
<comment type="caution">
    <text evidence="1">The sequence shown here is derived from an EMBL/GenBank/DDBJ whole genome shotgun (WGS) entry which is preliminary data.</text>
</comment>
<evidence type="ECO:0000313" key="1">
    <source>
        <dbReference type="EMBL" id="MDM7830010.1"/>
    </source>
</evidence>